<accession>A0A2R5FVD0</accession>
<evidence type="ECO:0000313" key="6">
    <source>
        <dbReference type="Proteomes" id="UP000245124"/>
    </source>
</evidence>
<evidence type="ECO:0000256" key="3">
    <source>
        <dbReference type="ARBA" id="ARBA00023125"/>
    </source>
</evidence>
<dbReference type="GO" id="GO:0003677">
    <property type="term" value="F:DNA binding"/>
    <property type="evidence" value="ECO:0007669"/>
    <property type="project" value="UniProtKB-KW"/>
</dbReference>
<reference evidence="5 6" key="1">
    <citation type="submission" date="2017-06" db="EMBL/GenBank/DDBJ databases">
        <title>Genome sequencing of cyanobaciteial culture collection at National Institute for Environmental Studies (NIES).</title>
        <authorList>
            <person name="Hirose Y."/>
            <person name="Shimura Y."/>
            <person name="Fujisawa T."/>
            <person name="Nakamura Y."/>
            <person name="Kawachi M."/>
        </authorList>
    </citation>
    <scope>NUCLEOTIDE SEQUENCE [LARGE SCALE GENOMIC DNA]</scope>
    <source>
        <strain evidence="5 6">NIES-4072</strain>
    </source>
</reference>
<keyword evidence="3" id="KW-0238">DNA-binding</keyword>
<dbReference type="Gene3D" id="1.10.287.1120">
    <property type="entry name" value="Bipartite methylase S protein"/>
    <property type="match status" value="1"/>
</dbReference>
<name>A0A2R5FVD0_NOSCO</name>
<sequence>MDEAIARTSSLIIKLKQTKAGLLQDLLTRGLDEDGKLRDPQAHPEKFQDSPLGQIPKEWEVATIGEACSLVKDGSHLPPKRVENGPLLLSVQNMINGGFQLTEGDTRISWDFYKTMHKNWQIQIGDVLLAIVGATIGKTAVVRPMPPFTLQRSVAVLRGKIDTLENSFLHLYISSEKFQRLIWRKVNQTAQPGLYLAELASFYIPLPSLKEQKNITAVIESQNTRLRTEEAYLNKLKLQKQGLMQDLLTGKVQVRKIK</sequence>
<comment type="similarity">
    <text evidence="1">Belongs to the type-I restriction system S methylase family.</text>
</comment>
<comment type="caution">
    <text evidence="5">The sequence shown here is derived from an EMBL/GenBank/DDBJ whole genome shotgun (WGS) entry which is preliminary data.</text>
</comment>
<evidence type="ECO:0000259" key="4">
    <source>
        <dbReference type="Pfam" id="PF01420"/>
    </source>
</evidence>
<evidence type="ECO:0000256" key="2">
    <source>
        <dbReference type="ARBA" id="ARBA00022747"/>
    </source>
</evidence>
<dbReference type="PANTHER" id="PTHR30408:SF12">
    <property type="entry name" value="TYPE I RESTRICTION ENZYME MJAVIII SPECIFICITY SUBUNIT"/>
    <property type="match status" value="1"/>
</dbReference>
<evidence type="ECO:0000256" key="1">
    <source>
        <dbReference type="ARBA" id="ARBA00010923"/>
    </source>
</evidence>
<gene>
    <name evidence="5" type="ORF">NIES4072_64220</name>
</gene>
<dbReference type="SUPFAM" id="SSF116734">
    <property type="entry name" value="DNA methylase specificity domain"/>
    <property type="match status" value="1"/>
</dbReference>
<evidence type="ECO:0000313" key="5">
    <source>
        <dbReference type="EMBL" id="GBG22710.1"/>
    </source>
</evidence>
<feature type="domain" description="Type I restriction modification DNA specificity" evidence="4">
    <location>
        <begin position="56"/>
        <end position="237"/>
    </location>
</feature>
<proteinExistence type="inferred from homology"/>
<keyword evidence="2" id="KW-0680">Restriction system</keyword>
<dbReference type="Proteomes" id="UP000245124">
    <property type="component" value="Unassembled WGS sequence"/>
</dbReference>
<dbReference type="Gene3D" id="3.90.220.20">
    <property type="entry name" value="DNA methylase specificity domains"/>
    <property type="match status" value="1"/>
</dbReference>
<dbReference type="CDD" id="cd17246">
    <property type="entry name" value="RMtype1_S_SonII-TRD2-CR2_like"/>
    <property type="match status" value="1"/>
</dbReference>
<organism evidence="5 6">
    <name type="scientific">Nostoc commune NIES-4072</name>
    <dbReference type="NCBI Taxonomy" id="2005467"/>
    <lineage>
        <taxon>Bacteria</taxon>
        <taxon>Bacillati</taxon>
        <taxon>Cyanobacteriota</taxon>
        <taxon>Cyanophyceae</taxon>
        <taxon>Nostocales</taxon>
        <taxon>Nostocaceae</taxon>
        <taxon>Nostoc</taxon>
    </lineage>
</organism>
<dbReference type="AlphaFoldDB" id="A0A2R5FVD0"/>
<dbReference type="InterPro" id="IPR044946">
    <property type="entry name" value="Restrct_endonuc_typeI_TRD_sf"/>
</dbReference>
<dbReference type="Pfam" id="PF01420">
    <property type="entry name" value="Methylase_S"/>
    <property type="match status" value="1"/>
</dbReference>
<keyword evidence="6" id="KW-1185">Reference proteome</keyword>
<dbReference type="InterPro" id="IPR000055">
    <property type="entry name" value="Restrct_endonuc_typeI_TRD"/>
</dbReference>
<dbReference type="GO" id="GO:0009307">
    <property type="term" value="P:DNA restriction-modification system"/>
    <property type="evidence" value="ECO:0007669"/>
    <property type="project" value="UniProtKB-KW"/>
</dbReference>
<dbReference type="EMBL" id="BDUD01000002">
    <property type="protein sequence ID" value="GBG22710.1"/>
    <property type="molecule type" value="Genomic_DNA"/>
</dbReference>
<protein>
    <submittedName>
        <fullName evidence="5">Type I site-specific deoxyribonuclease</fullName>
    </submittedName>
</protein>
<dbReference type="InterPro" id="IPR052021">
    <property type="entry name" value="Type-I_RS_S_subunit"/>
</dbReference>
<dbReference type="PANTHER" id="PTHR30408">
    <property type="entry name" value="TYPE-1 RESTRICTION ENZYME ECOKI SPECIFICITY PROTEIN"/>
    <property type="match status" value="1"/>
</dbReference>
<dbReference type="RefSeq" id="WP_244919554.1">
    <property type="nucleotide sequence ID" value="NZ_BDUD01000002.1"/>
</dbReference>